<accession>A0A0R3RRJ9</accession>
<dbReference type="STRING" id="1147741.A0A0R3RRJ9"/>
<evidence type="ECO:0000313" key="2">
    <source>
        <dbReference type="Proteomes" id="UP000050640"/>
    </source>
</evidence>
<evidence type="ECO:0000259" key="1">
    <source>
        <dbReference type="SMART" id="SM00355"/>
    </source>
</evidence>
<evidence type="ECO:0000313" key="3">
    <source>
        <dbReference type="WBParaSite" id="EEL_0000436401-mRNA-1"/>
    </source>
</evidence>
<feature type="domain" description="C2H2-type" evidence="1">
    <location>
        <begin position="95"/>
        <end position="117"/>
    </location>
</feature>
<dbReference type="Proteomes" id="UP000050640">
    <property type="component" value="Unplaced"/>
</dbReference>
<dbReference type="WBParaSite" id="EEL_0000436401-mRNA-1">
    <property type="protein sequence ID" value="EEL_0000436401-mRNA-1"/>
    <property type="gene ID" value="EEL_0000436401"/>
</dbReference>
<name>A0A0R3RRJ9_9BILA</name>
<organism evidence="2 3">
    <name type="scientific">Elaeophora elaphi</name>
    <dbReference type="NCBI Taxonomy" id="1147741"/>
    <lineage>
        <taxon>Eukaryota</taxon>
        <taxon>Metazoa</taxon>
        <taxon>Ecdysozoa</taxon>
        <taxon>Nematoda</taxon>
        <taxon>Chromadorea</taxon>
        <taxon>Rhabditida</taxon>
        <taxon>Spirurina</taxon>
        <taxon>Spiruromorpha</taxon>
        <taxon>Filarioidea</taxon>
        <taxon>Onchocercidae</taxon>
        <taxon>Elaeophora</taxon>
    </lineage>
</organism>
<proteinExistence type="predicted"/>
<dbReference type="AlphaFoldDB" id="A0A0R3RRJ9"/>
<keyword evidence="2" id="KW-1185">Reference proteome</keyword>
<feature type="domain" description="C2H2-type" evidence="1">
    <location>
        <begin position="32"/>
        <end position="56"/>
    </location>
</feature>
<dbReference type="InterPro" id="IPR013087">
    <property type="entry name" value="Znf_C2H2_type"/>
</dbReference>
<reference evidence="3" key="1">
    <citation type="submission" date="2017-02" db="UniProtKB">
        <authorList>
            <consortium name="WormBaseParasite"/>
        </authorList>
    </citation>
    <scope>IDENTIFICATION</scope>
</reference>
<dbReference type="SMART" id="SM00355">
    <property type="entry name" value="ZnF_C2H2"/>
    <property type="match status" value="2"/>
</dbReference>
<protein>
    <submittedName>
        <fullName evidence="3">C2H2-type domain-containing protein</fullName>
    </submittedName>
</protein>
<sequence length="173" mass="18424">MNHMREGSTAGISLSASAALCRISSAKSATQVRCRACQEILSCPLALREHCESRAHSVRIAQLTSMSSEAGNVPGGSSVPAAAAISMSPSPETVLECRHCPFETTDTAGAIEHMQQHPPNVEGSGTEQESLSLESGCGKCILHYSNSRDREIELGQQRIQSSSIIYPASDDFF</sequence>